<dbReference type="SMART" id="SM00900">
    <property type="entry name" value="FMN_bind"/>
    <property type="match status" value="1"/>
</dbReference>
<feature type="region of interest" description="Disordered" evidence="1">
    <location>
        <begin position="24"/>
        <end position="58"/>
    </location>
</feature>
<organism evidence="4 5">
    <name type="scientific">Selenomonas flueggei ATCC 43531</name>
    <dbReference type="NCBI Taxonomy" id="638302"/>
    <lineage>
        <taxon>Bacteria</taxon>
        <taxon>Bacillati</taxon>
        <taxon>Bacillota</taxon>
        <taxon>Negativicutes</taxon>
        <taxon>Selenomonadales</taxon>
        <taxon>Selenomonadaceae</taxon>
        <taxon>Selenomonas</taxon>
    </lineage>
</organism>
<dbReference type="HOGENOM" id="CLU_119924_0_0_9"/>
<sequence>MKKQLSLGIALLLGVSVLAAGCGEEKQAPKEKPQQAAALDMTGVKDGTYTADSSEHEKLGHSHVELTIKNGAIEKVVHTSIDKEGKQKDEHYGEGKEPGAQKKAQNAYKAIVSYGEQLTASKDLAKVDAVSGATVSYDQFKEAVTKAVEQAKK</sequence>
<evidence type="ECO:0000313" key="5">
    <source>
        <dbReference type="Proteomes" id="UP000005309"/>
    </source>
</evidence>
<protein>
    <recommendedName>
        <fullName evidence="3">FMN-binding domain-containing protein</fullName>
    </recommendedName>
</protein>
<dbReference type="PROSITE" id="PS51257">
    <property type="entry name" value="PROKAR_LIPOPROTEIN"/>
    <property type="match status" value="1"/>
</dbReference>
<dbReference type="GO" id="GO:0016020">
    <property type="term" value="C:membrane"/>
    <property type="evidence" value="ECO:0007669"/>
    <property type="project" value="InterPro"/>
</dbReference>
<evidence type="ECO:0000313" key="4">
    <source>
        <dbReference type="EMBL" id="EEQ49607.1"/>
    </source>
</evidence>
<feature type="chain" id="PRO_5038541057" description="FMN-binding domain-containing protein" evidence="2">
    <location>
        <begin position="20"/>
        <end position="153"/>
    </location>
</feature>
<dbReference type="InterPro" id="IPR007329">
    <property type="entry name" value="FMN-bd"/>
</dbReference>
<name>C4V0S8_9FIRM</name>
<feature type="compositionally biased region" description="Basic and acidic residues" evidence="1">
    <location>
        <begin position="24"/>
        <end position="33"/>
    </location>
</feature>
<dbReference type="Pfam" id="PF04205">
    <property type="entry name" value="FMN_bind"/>
    <property type="match status" value="1"/>
</dbReference>
<dbReference type="RefSeq" id="WP_006691430.1">
    <property type="nucleotide sequence ID" value="NZ_GG694010.1"/>
</dbReference>
<comment type="caution">
    <text evidence="4">The sequence shown here is derived from an EMBL/GenBank/DDBJ whole genome shotgun (WGS) entry which is preliminary data.</text>
</comment>
<feature type="domain" description="FMN-binding" evidence="3">
    <location>
        <begin position="60"/>
        <end position="151"/>
    </location>
</feature>
<evidence type="ECO:0000259" key="3">
    <source>
        <dbReference type="SMART" id="SM00900"/>
    </source>
</evidence>
<dbReference type="Gene3D" id="3.90.1010.20">
    <property type="match status" value="1"/>
</dbReference>
<evidence type="ECO:0000256" key="2">
    <source>
        <dbReference type="SAM" id="SignalP"/>
    </source>
</evidence>
<feature type="signal peptide" evidence="2">
    <location>
        <begin position="1"/>
        <end position="19"/>
    </location>
</feature>
<keyword evidence="2" id="KW-0732">Signal</keyword>
<evidence type="ECO:0000256" key="1">
    <source>
        <dbReference type="SAM" id="MobiDB-lite"/>
    </source>
</evidence>
<accession>C4V0S8</accession>
<feature type="compositionally biased region" description="Basic and acidic residues" evidence="1">
    <location>
        <begin position="81"/>
        <end position="100"/>
    </location>
</feature>
<dbReference type="OrthoDB" id="90011at2"/>
<dbReference type="Proteomes" id="UP000005309">
    <property type="component" value="Unassembled WGS sequence"/>
</dbReference>
<proteinExistence type="predicted"/>
<dbReference type="eggNOG" id="COG4939">
    <property type="taxonomic scope" value="Bacteria"/>
</dbReference>
<keyword evidence="5" id="KW-1185">Reference proteome</keyword>
<dbReference type="EMBL" id="ACLA01000002">
    <property type="protein sequence ID" value="EEQ49607.1"/>
    <property type="molecule type" value="Genomic_DNA"/>
</dbReference>
<feature type="region of interest" description="Disordered" evidence="1">
    <location>
        <begin position="81"/>
        <end position="101"/>
    </location>
</feature>
<dbReference type="GO" id="GO:0010181">
    <property type="term" value="F:FMN binding"/>
    <property type="evidence" value="ECO:0007669"/>
    <property type="project" value="InterPro"/>
</dbReference>
<reference evidence="4 5" key="1">
    <citation type="submission" date="2009-04" db="EMBL/GenBank/DDBJ databases">
        <authorList>
            <person name="Qin X."/>
            <person name="Bachman B."/>
            <person name="Battles P."/>
            <person name="Bell A."/>
            <person name="Bess C."/>
            <person name="Bickham C."/>
            <person name="Chaboub L."/>
            <person name="Chen D."/>
            <person name="Coyle M."/>
            <person name="Deiros D.R."/>
            <person name="Dinh H."/>
            <person name="Forbes L."/>
            <person name="Fowler G."/>
            <person name="Francisco L."/>
            <person name="Fu Q."/>
            <person name="Gubbala S."/>
            <person name="Hale W."/>
            <person name="Han Y."/>
            <person name="Hemphill L."/>
            <person name="Highlander S.K."/>
            <person name="Hirani K."/>
            <person name="Hogues M."/>
            <person name="Jackson L."/>
            <person name="Jakkamsetti A."/>
            <person name="Javaid M."/>
            <person name="Jiang H."/>
            <person name="Korchina V."/>
            <person name="Kovar C."/>
            <person name="Lara F."/>
            <person name="Lee S."/>
            <person name="Mata R."/>
            <person name="Mathew T."/>
            <person name="Moen C."/>
            <person name="Morales K."/>
            <person name="Munidasa M."/>
            <person name="Nazareth L."/>
            <person name="Ngo R."/>
            <person name="Nguyen L."/>
            <person name="Okwuonu G."/>
            <person name="Ongeri F."/>
            <person name="Patil S."/>
            <person name="Petrosino J."/>
            <person name="Pham C."/>
            <person name="Pham P."/>
            <person name="Pu L.-L."/>
            <person name="Puazo M."/>
            <person name="Raj R."/>
            <person name="Reid J."/>
            <person name="Rouhana J."/>
            <person name="Saada N."/>
            <person name="Shang Y."/>
            <person name="Simmons D."/>
            <person name="Thornton R."/>
            <person name="Warren J."/>
            <person name="Weissenberger G."/>
            <person name="Zhang J."/>
            <person name="Zhang L."/>
            <person name="Zhou C."/>
            <person name="Zhu D."/>
            <person name="Muzny D."/>
            <person name="Worley K."/>
            <person name="Gibbs R."/>
        </authorList>
    </citation>
    <scope>NUCLEOTIDE SEQUENCE [LARGE SCALE GENOMIC DNA]</scope>
    <source>
        <strain evidence="4 5">ATCC 43531</strain>
    </source>
</reference>
<dbReference type="AlphaFoldDB" id="C4V0S8"/>
<dbReference type="STRING" id="638302.HMPREF0908_0189"/>
<gene>
    <name evidence="4" type="ORF">HMPREF0908_0189</name>
</gene>